<evidence type="ECO:0000256" key="1">
    <source>
        <dbReference type="SAM" id="SignalP"/>
    </source>
</evidence>
<evidence type="ECO:0000313" key="2">
    <source>
        <dbReference type="EMBL" id="ORY07910.1"/>
    </source>
</evidence>
<evidence type="ECO:0008006" key="4">
    <source>
        <dbReference type="Google" id="ProtNLM"/>
    </source>
</evidence>
<dbReference type="EMBL" id="MCFA01000105">
    <property type="protein sequence ID" value="ORY07910.1"/>
    <property type="molecule type" value="Genomic_DNA"/>
</dbReference>
<evidence type="ECO:0000313" key="3">
    <source>
        <dbReference type="Proteomes" id="UP000193144"/>
    </source>
</evidence>
<name>A0A1Y1ZCB3_9PLEO</name>
<dbReference type="SUPFAM" id="SSF63829">
    <property type="entry name" value="Calcium-dependent phosphotriesterase"/>
    <property type="match status" value="1"/>
</dbReference>
<feature type="chain" id="PRO_5012395279" description="SMP-30/Gluconolactonase/LRE-like region domain-containing protein" evidence="1">
    <location>
        <begin position="21"/>
        <end position="300"/>
    </location>
</feature>
<dbReference type="PANTHER" id="PTHR42060">
    <property type="entry name" value="NHL REPEAT-CONTAINING PROTEIN-RELATED"/>
    <property type="match status" value="1"/>
</dbReference>
<dbReference type="STRING" id="1231657.A0A1Y1ZCB3"/>
<gene>
    <name evidence="2" type="ORF">BCR34DRAFT_603715</name>
</gene>
<dbReference type="PANTHER" id="PTHR42060:SF1">
    <property type="entry name" value="NHL REPEAT-CONTAINING PROTEIN"/>
    <property type="match status" value="1"/>
</dbReference>
<feature type="signal peptide" evidence="1">
    <location>
        <begin position="1"/>
        <end position="20"/>
    </location>
</feature>
<protein>
    <recommendedName>
        <fullName evidence="4">SMP-30/Gluconolactonase/LRE-like region domain-containing protein</fullName>
    </recommendedName>
</protein>
<dbReference type="OrthoDB" id="9977941at2759"/>
<dbReference type="AlphaFoldDB" id="A0A1Y1ZCB3"/>
<reference evidence="2 3" key="1">
    <citation type="submission" date="2016-07" db="EMBL/GenBank/DDBJ databases">
        <title>Pervasive Adenine N6-methylation of Active Genes in Fungi.</title>
        <authorList>
            <consortium name="DOE Joint Genome Institute"/>
            <person name="Mondo S.J."/>
            <person name="Dannebaum R.O."/>
            <person name="Kuo R.C."/>
            <person name="Labutti K."/>
            <person name="Haridas S."/>
            <person name="Kuo A."/>
            <person name="Salamov A."/>
            <person name="Ahrendt S.R."/>
            <person name="Lipzen A."/>
            <person name="Sullivan W."/>
            <person name="Andreopoulos W.B."/>
            <person name="Clum A."/>
            <person name="Lindquist E."/>
            <person name="Daum C."/>
            <person name="Ramamoorthy G.K."/>
            <person name="Gryganskyi A."/>
            <person name="Culley D."/>
            <person name="Magnuson J.K."/>
            <person name="James T.Y."/>
            <person name="O'Malley M.A."/>
            <person name="Stajich J.E."/>
            <person name="Spatafora J.W."/>
            <person name="Visel A."/>
            <person name="Grigoriev I.V."/>
        </authorList>
    </citation>
    <scope>NUCLEOTIDE SEQUENCE [LARGE SCALE GENOMIC DNA]</scope>
    <source>
        <strain evidence="2 3">CBS 115471</strain>
    </source>
</reference>
<dbReference type="Proteomes" id="UP000193144">
    <property type="component" value="Unassembled WGS sequence"/>
</dbReference>
<keyword evidence="1" id="KW-0732">Signal</keyword>
<organism evidence="2 3">
    <name type="scientific">Clohesyomyces aquaticus</name>
    <dbReference type="NCBI Taxonomy" id="1231657"/>
    <lineage>
        <taxon>Eukaryota</taxon>
        <taxon>Fungi</taxon>
        <taxon>Dikarya</taxon>
        <taxon>Ascomycota</taxon>
        <taxon>Pezizomycotina</taxon>
        <taxon>Dothideomycetes</taxon>
        <taxon>Pleosporomycetidae</taxon>
        <taxon>Pleosporales</taxon>
        <taxon>Lindgomycetaceae</taxon>
        <taxon>Clohesyomyces</taxon>
    </lineage>
</organism>
<accession>A0A1Y1ZCB3</accession>
<comment type="caution">
    <text evidence="2">The sequence shown here is derived from an EMBL/GenBank/DDBJ whole genome shotgun (WGS) entry which is preliminary data.</text>
</comment>
<dbReference type="InterPro" id="IPR052998">
    <property type="entry name" value="Hetero-Diels-Alderase-like"/>
</dbReference>
<sequence length="300" mass="31101">MRFSFLLVEAALLATSLVSAAAIEQRQAATKVYTFSSPKSAEGIAARSNGQLLVSFFDKGEVWTLDPTTQKASKLATFEGATCSAGITEIAPDVFGVVAGQYGGAGGSTKGSWGIWKIDFTSGTAKTSLLKKVPESEMWNGLTTLNNNTILIGDALKGAIFRMDTTTGAYSVAIQDPTLAKAASGIPMGIDGLRYFNGTVYFTNISKNTLLKVPVDQTGKATGSITTIWSSTQADDMAIGPDGSAYVAAGSKIQKVTVDGKVSTAGTVAGSTSCTLGRTEADKNTLYVASNNGQISALKV</sequence>
<keyword evidence="3" id="KW-1185">Reference proteome</keyword>
<dbReference type="InterPro" id="IPR011042">
    <property type="entry name" value="6-blade_b-propeller_TolB-like"/>
</dbReference>
<dbReference type="Gene3D" id="2.120.10.30">
    <property type="entry name" value="TolB, C-terminal domain"/>
    <property type="match status" value="1"/>
</dbReference>
<proteinExistence type="predicted"/>